<evidence type="ECO:0000256" key="4">
    <source>
        <dbReference type="ARBA" id="ARBA00023136"/>
    </source>
</evidence>
<proteinExistence type="predicted"/>
<comment type="caution">
    <text evidence="8">The sequence shown here is derived from an EMBL/GenBank/DDBJ whole genome shotgun (WGS) entry which is preliminary data.</text>
</comment>
<keyword evidence="3 6" id="KW-1133">Transmembrane helix</keyword>
<dbReference type="GO" id="GO:0016020">
    <property type="term" value="C:membrane"/>
    <property type="evidence" value="ECO:0007669"/>
    <property type="project" value="UniProtKB-SubCell"/>
</dbReference>
<evidence type="ECO:0000313" key="8">
    <source>
        <dbReference type="EMBL" id="PJR14267.1"/>
    </source>
</evidence>
<dbReference type="InterPro" id="IPR010817">
    <property type="entry name" value="HemY_N"/>
</dbReference>
<dbReference type="SUPFAM" id="SSF81901">
    <property type="entry name" value="HCP-like"/>
    <property type="match status" value="1"/>
</dbReference>
<keyword evidence="2 6" id="KW-0812">Transmembrane</keyword>
<dbReference type="Gene3D" id="1.25.40.10">
    <property type="entry name" value="Tetratricopeptide repeat domain"/>
    <property type="match status" value="1"/>
</dbReference>
<dbReference type="Proteomes" id="UP000231987">
    <property type="component" value="Unassembled WGS sequence"/>
</dbReference>
<evidence type="ECO:0000256" key="6">
    <source>
        <dbReference type="SAM" id="Phobius"/>
    </source>
</evidence>
<feature type="domain" description="HemY N-terminal" evidence="7">
    <location>
        <begin position="26"/>
        <end position="133"/>
    </location>
</feature>
<organism evidence="8 9">
    <name type="scientific">Rhizobium meliloti</name>
    <name type="common">Ensifer meliloti</name>
    <name type="synonym">Sinorhizobium meliloti</name>
    <dbReference type="NCBI Taxonomy" id="382"/>
    <lineage>
        <taxon>Bacteria</taxon>
        <taxon>Pseudomonadati</taxon>
        <taxon>Pseudomonadota</taxon>
        <taxon>Alphaproteobacteria</taxon>
        <taxon>Hyphomicrobiales</taxon>
        <taxon>Rhizobiaceae</taxon>
        <taxon>Sinorhizobium/Ensifer group</taxon>
        <taxon>Sinorhizobium</taxon>
    </lineage>
</organism>
<dbReference type="EMBL" id="NJGD01000007">
    <property type="protein sequence ID" value="PJR14267.1"/>
    <property type="molecule type" value="Genomic_DNA"/>
</dbReference>
<evidence type="ECO:0000256" key="1">
    <source>
        <dbReference type="ARBA" id="ARBA00004370"/>
    </source>
</evidence>
<protein>
    <submittedName>
        <fullName evidence="8">Heme biosynthesis protein HemY</fullName>
    </submittedName>
</protein>
<evidence type="ECO:0000313" key="9">
    <source>
        <dbReference type="Proteomes" id="UP000231987"/>
    </source>
</evidence>
<dbReference type="InterPro" id="IPR011990">
    <property type="entry name" value="TPR-like_helical_dom_sf"/>
</dbReference>
<dbReference type="RefSeq" id="WP_100672773.1">
    <property type="nucleotide sequence ID" value="NZ_NJGD01000007.1"/>
</dbReference>
<sequence>MIRILFFVLLVLCLALGFAWLADRPGELSLIWQGQLIEMSLMRAASILISLFAAVLIVVWLLRTIWLSPHTVTRYFRARKRDRGYQALSTGLIAAGAGDANLARKMAARTRNLISSDQEPLIHLLEAQTALIEGKYDDARKKFEAMADDPETRELGLRGLYLEAKRLGANEAARQYAERASEKAPHLPWATLATLDHRSQARQWDEAIRLLDQSRAAHVLERKEADRKKAVLLTARAMERLDADPKSARDDAQAALKLDDRLVPAALVAAKALFREDNLRKGASILERMWKSDPHPDIARLYVRARGGDSTLDRLKRAKKLESLRSNNAVALATVAEAALDARELALARSKAEAAARLEPRESIFLLLADIEEADTGDEGRIRHWMAQALKSPRDPAWTADGVTSPVWLPVSPVSGRLDAFEWKAPPSQIAAATEDGHLNPDQAIRSLPPVATVLRPAEEPASERTVEAAPPAEREQTGRERAEGERDEKERAEPEKAITVPDRKEPAASPAKDKDAEEAPDPFFGRPPDDPGVREPAAAERTTANFRLF</sequence>
<feature type="compositionally biased region" description="Basic and acidic residues" evidence="5">
    <location>
        <begin position="458"/>
        <end position="518"/>
    </location>
</feature>
<gene>
    <name evidence="8" type="ORF">CEJ86_17930</name>
</gene>
<dbReference type="AlphaFoldDB" id="A0A2J0Z192"/>
<evidence type="ECO:0000256" key="2">
    <source>
        <dbReference type="ARBA" id="ARBA00022692"/>
    </source>
</evidence>
<feature type="transmembrane region" description="Helical" evidence="6">
    <location>
        <begin position="84"/>
        <end position="103"/>
    </location>
</feature>
<evidence type="ECO:0000259" key="7">
    <source>
        <dbReference type="Pfam" id="PF07219"/>
    </source>
</evidence>
<comment type="subcellular location">
    <subcellularLocation>
        <location evidence="1">Membrane</location>
    </subcellularLocation>
</comment>
<evidence type="ECO:0000256" key="3">
    <source>
        <dbReference type="ARBA" id="ARBA00022989"/>
    </source>
</evidence>
<dbReference type="InterPro" id="IPR016982">
    <property type="entry name" value="Mms48"/>
</dbReference>
<keyword evidence="4 6" id="KW-0472">Membrane</keyword>
<feature type="transmembrane region" description="Helical" evidence="6">
    <location>
        <begin position="45"/>
        <end position="63"/>
    </location>
</feature>
<reference evidence="8 9" key="1">
    <citation type="submission" date="2017-06" db="EMBL/GenBank/DDBJ databases">
        <title>Ensifer strains isolated from leguminous trees and herbs display diverse denitrification phenotypes with some acting as strong N2O sinks.</title>
        <authorList>
            <person name="Woliy K."/>
            <person name="Mania D."/>
            <person name="Bakken L.R."/>
            <person name="Frostegard A."/>
        </authorList>
    </citation>
    <scope>NUCLEOTIDE SEQUENCE [LARGE SCALE GENOMIC DNA]</scope>
    <source>
        <strain evidence="8 9">AC50a</strain>
    </source>
</reference>
<dbReference type="PIRSF" id="PIRSF031802">
    <property type="entry name" value="UCP031802"/>
    <property type="match status" value="1"/>
</dbReference>
<name>A0A2J0Z192_RHIML</name>
<dbReference type="Pfam" id="PF07219">
    <property type="entry name" value="HemY_N"/>
    <property type="match status" value="1"/>
</dbReference>
<accession>A0A2J0Z192</accession>
<evidence type="ECO:0000256" key="5">
    <source>
        <dbReference type="SAM" id="MobiDB-lite"/>
    </source>
</evidence>
<feature type="region of interest" description="Disordered" evidence="5">
    <location>
        <begin position="458"/>
        <end position="550"/>
    </location>
</feature>